<dbReference type="Gene3D" id="1.25.40.630">
    <property type="match status" value="1"/>
</dbReference>
<dbReference type="InterPro" id="IPR038192">
    <property type="entry name" value="CSTF_C_sf"/>
</dbReference>
<dbReference type="AlphaFoldDB" id="A0A167ZUV5"/>
<feature type="domain" description="RRM" evidence="5">
    <location>
        <begin position="9"/>
        <end position="87"/>
    </location>
</feature>
<evidence type="ECO:0000313" key="7">
    <source>
        <dbReference type="Proteomes" id="UP000242877"/>
    </source>
</evidence>
<dbReference type="EMBL" id="AZGZ01000009">
    <property type="protein sequence ID" value="KZZ93121.1"/>
    <property type="molecule type" value="Genomic_DNA"/>
</dbReference>
<dbReference type="Proteomes" id="UP000242877">
    <property type="component" value="Unassembled WGS sequence"/>
</dbReference>
<keyword evidence="2" id="KW-0539">Nucleus</keyword>
<dbReference type="GO" id="GO:0031124">
    <property type="term" value="P:mRNA 3'-end processing"/>
    <property type="evidence" value="ECO:0007669"/>
    <property type="project" value="InterPro"/>
</dbReference>
<dbReference type="Gene3D" id="1.10.20.70">
    <property type="entry name" value="Transcription termination and cleavage factor, C-terminal domain"/>
    <property type="match status" value="1"/>
</dbReference>
<dbReference type="PANTHER" id="PTHR45735">
    <property type="entry name" value="CLEAVAGE STIMULATION FACTOR SUBUNIT 2"/>
    <property type="match status" value="1"/>
</dbReference>
<proteinExistence type="predicted"/>
<dbReference type="GO" id="GO:0005847">
    <property type="term" value="C:mRNA cleavage and polyadenylation specificity factor complex"/>
    <property type="evidence" value="ECO:0007669"/>
    <property type="project" value="TreeGrafter"/>
</dbReference>
<dbReference type="InterPro" id="IPR026896">
    <property type="entry name" value="CSTF_C"/>
</dbReference>
<feature type="region of interest" description="Disordered" evidence="4">
    <location>
        <begin position="85"/>
        <end position="132"/>
    </location>
</feature>
<dbReference type="FunFam" id="3.30.70.330:FF:000219">
    <property type="entry name" value="Putative polyadenylation factor subunit CstF64"/>
    <property type="match status" value="1"/>
</dbReference>
<feature type="compositionally biased region" description="Polar residues" evidence="4">
    <location>
        <begin position="104"/>
        <end position="120"/>
    </location>
</feature>
<keyword evidence="7" id="KW-1185">Reference proteome</keyword>
<evidence type="ECO:0000259" key="5">
    <source>
        <dbReference type="PROSITE" id="PS50102"/>
    </source>
</evidence>
<comment type="caution">
    <text evidence="6">The sequence shown here is derived from an EMBL/GenBank/DDBJ whole genome shotgun (WGS) entry which is preliminary data.</text>
</comment>
<dbReference type="GO" id="GO:0003729">
    <property type="term" value="F:mRNA binding"/>
    <property type="evidence" value="ECO:0007669"/>
    <property type="project" value="TreeGrafter"/>
</dbReference>
<evidence type="ECO:0000256" key="4">
    <source>
        <dbReference type="SAM" id="MobiDB-lite"/>
    </source>
</evidence>
<evidence type="ECO:0000256" key="3">
    <source>
        <dbReference type="PROSITE-ProRule" id="PRU00176"/>
    </source>
</evidence>
<dbReference type="InterPro" id="IPR025742">
    <property type="entry name" value="CSTF2_hinge"/>
</dbReference>
<dbReference type="InterPro" id="IPR000504">
    <property type="entry name" value="RRM_dom"/>
</dbReference>
<dbReference type="PANTHER" id="PTHR45735:SF2">
    <property type="entry name" value="CLEAVAGE STIMULATION FACTOR SUBUNIT 2"/>
    <property type="match status" value="1"/>
</dbReference>
<protein>
    <submittedName>
        <fullName evidence="6">Nucleotide-binding, alpha-beta plait</fullName>
    </submittedName>
</protein>
<comment type="subcellular location">
    <subcellularLocation>
        <location evidence="1">Nucleus</location>
    </subcellularLocation>
</comment>
<dbReference type="InterPro" id="IPR035979">
    <property type="entry name" value="RBD_domain_sf"/>
</dbReference>
<organism evidence="6 7">
    <name type="scientific">Ascosphaera apis ARSEF 7405</name>
    <dbReference type="NCBI Taxonomy" id="392613"/>
    <lineage>
        <taxon>Eukaryota</taxon>
        <taxon>Fungi</taxon>
        <taxon>Dikarya</taxon>
        <taxon>Ascomycota</taxon>
        <taxon>Pezizomycotina</taxon>
        <taxon>Eurotiomycetes</taxon>
        <taxon>Eurotiomycetidae</taxon>
        <taxon>Onygenales</taxon>
        <taxon>Ascosphaeraceae</taxon>
        <taxon>Ascosphaera</taxon>
    </lineage>
</organism>
<evidence type="ECO:0000256" key="2">
    <source>
        <dbReference type="ARBA" id="ARBA00023242"/>
    </source>
</evidence>
<name>A0A167ZUV5_9EURO</name>
<keyword evidence="3" id="KW-0694">RNA-binding</keyword>
<dbReference type="OrthoDB" id="272703at2759"/>
<dbReference type="InterPro" id="IPR012677">
    <property type="entry name" value="Nucleotide-bd_a/b_plait_sf"/>
</dbReference>
<dbReference type="SUPFAM" id="SSF54928">
    <property type="entry name" value="RNA-binding domain, RBD"/>
    <property type="match status" value="1"/>
</dbReference>
<dbReference type="Pfam" id="PF14304">
    <property type="entry name" value="CSTF_C"/>
    <property type="match status" value="1"/>
</dbReference>
<dbReference type="PROSITE" id="PS50102">
    <property type="entry name" value="RRM"/>
    <property type="match status" value="1"/>
</dbReference>
<evidence type="ECO:0000256" key="1">
    <source>
        <dbReference type="ARBA" id="ARBA00004123"/>
    </source>
</evidence>
<sequence>MAPSERAGKSVFCGNIPYNLTEEQVKEILSTAGAVERFRLMVNPETGRPKGYGFADFADADSAASAVRNLNDYEIMGRKIRVDWPHNNEKDSVPPDYSQIPGHPQNQDRSQMHQQSSTTLPPFPPGSEIPAGLTCPDAISRTLAALPAHSLLDVLNQMKALVMTDPARATELLRQAPQLAYAIFQALLLMNLVDQSALAQVVEQTAQPVVAPPPAPQVQPAYAQYPGSVPTPPVQPAYMAPQAPAAEVPLESLSPNELLQRVLSMPQSAVDALPPGDREQVIALRAAYMR</sequence>
<dbReference type="Pfam" id="PF00076">
    <property type="entry name" value="RRM_1"/>
    <property type="match status" value="1"/>
</dbReference>
<dbReference type="Gene3D" id="3.30.70.330">
    <property type="match status" value="1"/>
</dbReference>
<gene>
    <name evidence="6" type="ORF">AAP_02587</name>
</gene>
<dbReference type="VEuPathDB" id="FungiDB:AAP_02587"/>
<reference evidence="6 7" key="1">
    <citation type="journal article" date="2016" name="Genome Biol. Evol.">
        <title>Divergent and convergent evolution of fungal pathogenicity.</title>
        <authorList>
            <person name="Shang Y."/>
            <person name="Xiao G."/>
            <person name="Zheng P."/>
            <person name="Cen K."/>
            <person name="Zhan S."/>
            <person name="Wang C."/>
        </authorList>
    </citation>
    <scope>NUCLEOTIDE SEQUENCE [LARGE SCALE GENOMIC DNA]</scope>
    <source>
        <strain evidence="6 7">ARSEF 7405</strain>
    </source>
</reference>
<accession>A0A167ZUV5</accession>
<dbReference type="Pfam" id="PF14327">
    <property type="entry name" value="CSTF2_hinge"/>
    <property type="match status" value="1"/>
</dbReference>
<evidence type="ECO:0000313" key="6">
    <source>
        <dbReference type="EMBL" id="KZZ93121.1"/>
    </source>
</evidence>
<dbReference type="SMART" id="SM00360">
    <property type="entry name" value="RRM"/>
    <property type="match status" value="1"/>
</dbReference>